<dbReference type="Proteomes" id="UP000282818">
    <property type="component" value="Unassembled WGS sequence"/>
</dbReference>
<dbReference type="NCBIfam" id="TIGR03993">
    <property type="entry name" value="hydrog_HybE"/>
    <property type="match status" value="1"/>
</dbReference>
<gene>
    <name evidence="2" type="primary">hybE</name>
    <name evidence="2" type="ORF">EOE65_04610</name>
</gene>
<dbReference type="AlphaFoldDB" id="A0A437QEX3"/>
<evidence type="ECO:0000313" key="2">
    <source>
        <dbReference type="EMBL" id="RVU32939.1"/>
    </source>
</evidence>
<proteinExistence type="inferred from homology"/>
<accession>A0A437QEX3</accession>
<name>A0A437QEX3_9GAMM</name>
<evidence type="ECO:0000256" key="1">
    <source>
        <dbReference type="ARBA" id="ARBA00006532"/>
    </source>
</evidence>
<dbReference type="RefSeq" id="WP_127693106.1">
    <property type="nucleotide sequence ID" value="NZ_SACQ01000001.1"/>
</dbReference>
<dbReference type="EMBL" id="SACQ01000001">
    <property type="protein sequence ID" value="RVU32939.1"/>
    <property type="molecule type" value="Genomic_DNA"/>
</dbReference>
<dbReference type="Pfam" id="PF11939">
    <property type="entry name" value="NiFe-hyd_HybE"/>
    <property type="match status" value="1"/>
</dbReference>
<evidence type="ECO:0000313" key="3">
    <source>
        <dbReference type="Proteomes" id="UP000282818"/>
    </source>
</evidence>
<keyword evidence="3" id="KW-1185">Reference proteome</keyword>
<organism evidence="2 3">
    <name type="scientific">Neptunomonas marina</name>
    <dbReference type="NCBI Taxonomy" id="1815562"/>
    <lineage>
        <taxon>Bacteria</taxon>
        <taxon>Pseudomonadati</taxon>
        <taxon>Pseudomonadota</taxon>
        <taxon>Gammaproteobacteria</taxon>
        <taxon>Oceanospirillales</taxon>
        <taxon>Oceanospirillaceae</taxon>
        <taxon>Neptunomonas</taxon>
    </lineage>
</organism>
<sequence>MQSLVALTAFYQQADLGMRDLPIYNAALQVEATQARSYGDDELAVVVTPWFMNLVIFSGDDTRCRQQGAKRTYQLPSGRYEFTQCWDASVGGFATCALFSPVLEFESQQDVMAVANAALDAVFDTQHTETTEWRQARDAQVKPAEPSKLDRRGFITAGLAKQQVTR</sequence>
<comment type="caution">
    <text evidence="2">The sequence shown here is derived from an EMBL/GenBank/DDBJ whole genome shotgun (WGS) entry which is preliminary data.</text>
</comment>
<comment type="similarity">
    <text evidence="1">Belongs to the HupJ family.</text>
</comment>
<protein>
    <submittedName>
        <fullName evidence="2">[NiFe]-hydrogenase assembly, chaperone, HybE</fullName>
    </submittedName>
</protein>
<dbReference type="InterPro" id="IPR038530">
    <property type="entry name" value="NiFe-hyd_HybE_sf"/>
</dbReference>
<reference evidence="2 3" key="1">
    <citation type="submission" date="2019-01" db="EMBL/GenBank/DDBJ databases">
        <authorList>
            <person name="Chen W.-M."/>
        </authorList>
    </citation>
    <scope>NUCLEOTIDE SEQUENCE [LARGE SCALE GENOMIC DNA]</scope>
    <source>
        <strain evidence="2 3">HPM-16</strain>
    </source>
</reference>
<dbReference type="InterPro" id="IPR023994">
    <property type="entry name" value="NiFe-hyd_HybE"/>
</dbReference>
<dbReference type="Gene3D" id="3.30.1460.40">
    <property type="entry name" value="[NiFe]-hydrogenase assembly chaperone, HybE"/>
    <property type="match status" value="1"/>
</dbReference>